<dbReference type="AlphaFoldDB" id="A0A6A6AZR4"/>
<dbReference type="Proteomes" id="UP000799438">
    <property type="component" value="Unassembled WGS sequence"/>
</dbReference>
<organism evidence="2 3">
    <name type="scientific">Aplosporella prunicola CBS 121167</name>
    <dbReference type="NCBI Taxonomy" id="1176127"/>
    <lineage>
        <taxon>Eukaryota</taxon>
        <taxon>Fungi</taxon>
        <taxon>Dikarya</taxon>
        <taxon>Ascomycota</taxon>
        <taxon>Pezizomycotina</taxon>
        <taxon>Dothideomycetes</taxon>
        <taxon>Dothideomycetes incertae sedis</taxon>
        <taxon>Botryosphaeriales</taxon>
        <taxon>Aplosporellaceae</taxon>
        <taxon>Aplosporella</taxon>
    </lineage>
</organism>
<keyword evidence="3" id="KW-1185">Reference proteome</keyword>
<dbReference type="EMBL" id="ML995514">
    <property type="protein sequence ID" value="KAF2136673.1"/>
    <property type="molecule type" value="Genomic_DNA"/>
</dbReference>
<evidence type="ECO:0000313" key="2">
    <source>
        <dbReference type="EMBL" id="KAF2136673.1"/>
    </source>
</evidence>
<feature type="compositionally biased region" description="Polar residues" evidence="1">
    <location>
        <begin position="11"/>
        <end position="30"/>
    </location>
</feature>
<sequence>MGDQGERSESMHAQPTCSHNAHLVSQNTHSPDGLKKCFEKMRMLAVRVMKKRYGQTCMYSTRGLKKCLEQTRMGAIRPIGRPIGSIITSIRQLHVAGVHIVRQHQNVNLNVGVRLSRPQQPKRERRAGGKARIATNPPSHSHGTPHPSAPSLPSLAFAPPRPQPRQEIIFFRK</sequence>
<proteinExistence type="predicted"/>
<protein>
    <submittedName>
        <fullName evidence="2">Uncharacterized protein</fullName>
    </submittedName>
</protein>
<feature type="region of interest" description="Disordered" evidence="1">
    <location>
        <begin position="1"/>
        <end position="31"/>
    </location>
</feature>
<accession>A0A6A6AZR4</accession>
<reference evidence="2" key="1">
    <citation type="journal article" date="2020" name="Stud. Mycol.">
        <title>101 Dothideomycetes genomes: a test case for predicting lifestyles and emergence of pathogens.</title>
        <authorList>
            <person name="Haridas S."/>
            <person name="Albert R."/>
            <person name="Binder M."/>
            <person name="Bloem J."/>
            <person name="Labutti K."/>
            <person name="Salamov A."/>
            <person name="Andreopoulos B."/>
            <person name="Baker S."/>
            <person name="Barry K."/>
            <person name="Bills G."/>
            <person name="Bluhm B."/>
            <person name="Cannon C."/>
            <person name="Castanera R."/>
            <person name="Culley D."/>
            <person name="Daum C."/>
            <person name="Ezra D."/>
            <person name="Gonzalez J."/>
            <person name="Henrissat B."/>
            <person name="Kuo A."/>
            <person name="Liang C."/>
            <person name="Lipzen A."/>
            <person name="Lutzoni F."/>
            <person name="Magnuson J."/>
            <person name="Mondo S."/>
            <person name="Nolan M."/>
            <person name="Ohm R."/>
            <person name="Pangilinan J."/>
            <person name="Park H.-J."/>
            <person name="Ramirez L."/>
            <person name="Alfaro M."/>
            <person name="Sun H."/>
            <person name="Tritt A."/>
            <person name="Yoshinaga Y."/>
            <person name="Zwiers L.-H."/>
            <person name="Turgeon B."/>
            <person name="Goodwin S."/>
            <person name="Spatafora J."/>
            <person name="Crous P."/>
            <person name="Grigoriev I."/>
        </authorList>
    </citation>
    <scope>NUCLEOTIDE SEQUENCE</scope>
    <source>
        <strain evidence="2">CBS 121167</strain>
    </source>
</reference>
<dbReference type="RefSeq" id="XP_033392391.1">
    <property type="nucleotide sequence ID" value="XM_033543606.1"/>
</dbReference>
<dbReference type="GeneID" id="54301103"/>
<feature type="compositionally biased region" description="Low complexity" evidence="1">
    <location>
        <begin position="137"/>
        <end position="158"/>
    </location>
</feature>
<evidence type="ECO:0000313" key="3">
    <source>
        <dbReference type="Proteomes" id="UP000799438"/>
    </source>
</evidence>
<name>A0A6A6AZR4_9PEZI</name>
<feature type="compositionally biased region" description="Basic and acidic residues" evidence="1">
    <location>
        <begin position="1"/>
        <end position="10"/>
    </location>
</feature>
<feature type="region of interest" description="Disordered" evidence="1">
    <location>
        <begin position="115"/>
        <end position="173"/>
    </location>
</feature>
<gene>
    <name evidence="2" type="ORF">K452DRAFT_312959</name>
</gene>
<evidence type="ECO:0000256" key="1">
    <source>
        <dbReference type="SAM" id="MobiDB-lite"/>
    </source>
</evidence>